<feature type="compositionally biased region" description="Low complexity" evidence="1">
    <location>
        <begin position="899"/>
        <end position="912"/>
    </location>
</feature>
<dbReference type="PANTHER" id="PTHR34595:SF2">
    <property type="entry name" value="BLR2978 PROTEIN"/>
    <property type="match status" value="1"/>
</dbReference>
<feature type="region of interest" description="Disordered" evidence="1">
    <location>
        <begin position="877"/>
        <end position="912"/>
    </location>
</feature>
<evidence type="ECO:0000313" key="4">
    <source>
        <dbReference type="EMBL" id="QEH32139.1"/>
    </source>
</evidence>
<gene>
    <name evidence="4" type="ORF">OJF2_06080</name>
</gene>
<dbReference type="EMBL" id="CP042997">
    <property type="protein sequence ID" value="QEH32139.1"/>
    <property type="molecule type" value="Genomic_DNA"/>
</dbReference>
<dbReference type="SUPFAM" id="SSF56059">
    <property type="entry name" value="Glutathione synthetase ATP-binding domain-like"/>
    <property type="match status" value="1"/>
</dbReference>
<accession>A0A5B9VVG3</accession>
<sequence length="912" mass="99009">MPALSTGADVQEEWAWAGPGASPWASYRGLEGSYDEVKGAGGGARAHWRSYIEAVENLGAGEVHRRWEESQDLIRQNGVTYNVYGDPRGMDRPWQLDPIPLVIAPEEWARLGDGLVQRARLLDRILSDIYGPQRLLARGFLPPELVFGNPAFLHPCHGLQVPADRRLHLYAAELGRAADGSILILGDRTQAPSGAGYALENRLVLSRMLPDVIRDCRVDRLAPYFQSVRDLLQSIAPHNRDNPRIVLLTPGPYNETYFEHAFLAGYLGYTLVEGGDLMVRGNRVYLKLLGGLQPVDVILRRLDDDYCDPLELRGQSFLGVPGLLQVLRAGNVAMANALGSGVVETPAILAYLPAICREMLGEELKLPWAESWWCGEPVGMGHVLSKLHRLVIKPAFAHRSFEPVFGDRLAPAQLRELADRIRARPGDFVGQAQVELSSVPVMAGDRLEPRYQTLRAFLAARDDGYAIMPGGLTRVASSADSKVVTMQRGGGSKDTWIVADHPVTTFSLLPSPHRAVRLSRAGGDLSSRHADNFYWLGRYVERAEQVVRLLRAILARLTEKAGMAEAPELPALLRALTAQTQTFPGFLEEGEAPLDRPEEELLSVIFDRERPGSLASTLVMLQRVASKVRDRISVDMWRTLSHLMVDLIADLNAMAAAADPGGGEAAGDAERPAAARTDARAVLSEVMEVLDAGISRLAAFSGLVAENLTRGQSWTFLDMGRRLERSLQTCGLLRGTLAVQGRAEGGILEALLEIADSTMTYRRRYLSTVQAAPVLDLLLADETNPRSLAFQLAALADSIDRLPRDPALPGRSAEQRIVLASLTSVRLAELDALAAAGEGGPRPRLEALLRKVEGDLPILSEVLAASYFSHLQTSRHLGNHAAGHPPPGPGPSGGPPPGDDTAATAPEPAQGP</sequence>
<feature type="compositionally biased region" description="Pro residues" evidence="1">
    <location>
        <begin position="884"/>
        <end position="898"/>
    </location>
</feature>
<organism evidence="4 5">
    <name type="scientific">Aquisphaera giovannonii</name>
    <dbReference type="NCBI Taxonomy" id="406548"/>
    <lineage>
        <taxon>Bacteria</taxon>
        <taxon>Pseudomonadati</taxon>
        <taxon>Planctomycetota</taxon>
        <taxon>Planctomycetia</taxon>
        <taxon>Isosphaerales</taxon>
        <taxon>Isosphaeraceae</taxon>
        <taxon>Aquisphaera</taxon>
    </lineage>
</organism>
<dbReference type="Proteomes" id="UP000324233">
    <property type="component" value="Chromosome"/>
</dbReference>
<dbReference type="InterPro" id="IPR025841">
    <property type="entry name" value="CP_ATPgrasp_2"/>
</dbReference>
<dbReference type="InterPro" id="IPR051680">
    <property type="entry name" value="ATP-dep_Glu-Cys_Ligase-2"/>
</dbReference>
<keyword evidence="5" id="KW-1185">Reference proteome</keyword>
<feature type="domain" description="DUF403" evidence="2">
    <location>
        <begin position="525"/>
        <end position="868"/>
    </location>
</feature>
<dbReference type="Gene3D" id="3.30.1490.270">
    <property type="match status" value="1"/>
</dbReference>
<feature type="domain" description="Circularly permuted ATP-grasp type 2" evidence="3">
    <location>
        <begin position="100"/>
        <end position="476"/>
    </location>
</feature>
<dbReference type="Gene3D" id="3.40.50.11290">
    <property type="match status" value="1"/>
</dbReference>
<reference evidence="4 5" key="1">
    <citation type="submission" date="2019-08" db="EMBL/GenBank/DDBJ databases">
        <title>Deep-cultivation of Planctomycetes and their phenomic and genomic characterization uncovers novel biology.</title>
        <authorList>
            <person name="Wiegand S."/>
            <person name="Jogler M."/>
            <person name="Boedeker C."/>
            <person name="Pinto D."/>
            <person name="Vollmers J."/>
            <person name="Rivas-Marin E."/>
            <person name="Kohn T."/>
            <person name="Peeters S.H."/>
            <person name="Heuer A."/>
            <person name="Rast P."/>
            <person name="Oberbeckmann S."/>
            <person name="Bunk B."/>
            <person name="Jeske O."/>
            <person name="Meyerdierks A."/>
            <person name="Storesund J.E."/>
            <person name="Kallscheuer N."/>
            <person name="Luecker S."/>
            <person name="Lage O.M."/>
            <person name="Pohl T."/>
            <person name="Merkel B.J."/>
            <person name="Hornburger P."/>
            <person name="Mueller R.-W."/>
            <person name="Bruemmer F."/>
            <person name="Labrenz M."/>
            <person name="Spormann A.M."/>
            <person name="Op den Camp H."/>
            <person name="Overmann J."/>
            <person name="Amann R."/>
            <person name="Jetten M.S.M."/>
            <person name="Mascher T."/>
            <person name="Medema M.H."/>
            <person name="Devos D.P."/>
            <person name="Kaster A.-K."/>
            <person name="Ovreas L."/>
            <person name="Rohde M."/>
            <person name="Galperin M.Y."/>
            <person name="Jogler C."/>
        </authorList>
    </citation>
    <scope>NUCLEOTIDE SEQUENCE [LARGE SCALE GENOMIC DNA]</scope>
    <source>
        <strain evidence="4 5">OJF2</strain>
    </source>
</reference>
<evidence type="ECO:0000313" key="5">
    <source>
        <dbReference type="Proteomes" id="UP000324233"/>
    </source>
</evidence>
<dbReference type="KEGG" id="agv:OJF2_06080"/>
<proteinExistence type="predicted"/>
<dbReference type="InterPro" id="IPR007296">
    <property type="entry name" value="DUF403"/>
</dbReference>
<evidence type="ECO:0000259" key="2">
    <source>
        <dbReference type="Pfam" id="PF04168"/>
    </source>
</evidence>
<dbReference type="AlphaFoldDB" id="A0A5B9VVG3"/>
<protein>
    <submittedName>
        <fullName evidence="4">Uncharacterized protein</fullName>
    </submittedName>
</protein>
<dbReference type="PANTHER" id="PTHR34595">
    <property type="entry name" value="BLR5612 PROTEIN"/>
    <property type="match status" value="1"/>
</dbReference>
<dbReference type="Pfam" id="PF14403">
    <property type="entry name" value="CP_ATPgrasp_2"/>
    <property type="match status" value="1"/>
</dbReference>
<evidence type="ECO:0000256" key="1">
    <source>
        <dbReference type="SAM" id="MobiDB-lite"/>
    </source>
</evidence>
<name>A0A5B9VVG3_9BACT</name>
<dbReference type="Pfam" id="PF04168">
    <property type="entry name" value="Alpha-E"/>
    <property type="match status" value="1"/>
</dbReference>
<dbReference type="RefSeq" id="WP_168221579.1">
    <property type="nucleotide sequence ID" value="NZ_CP042997.1"/>
</dbReference>
<evidence type="ECO:0000259" key="3">
    <source>
        <dbReference type="Pfam" id="PF14403"/>
    </source>
</evidence>